<feature type="compositionally biased region" description="Acidic residues" evidence="2">
    <location>
        <begin position="51"/>
        <end position="61"/>
    </location>
</feature>
<proteinExistence type="predicted"/>
<organism evidence="4 5">
    <name type="scientific">Magnusiomyces paraingens</name>
    <dbReference type="NCBI Taxonomy" id="2606893"/>
    <lineage>
        <taxon>Eukaryota</taxon>
        <taxon>Fungi</taxon>
        <taxon>Dikarya</taxon>
        <taxon>Ascomycota</taxon>
        <taxon>Saccharomycotina</taxon>
        <taxon>Dipodascomycetes</taxon>
        <taxon>Dipodascales</taxon>
        <taxon>Dipodascaceae</taxon>
        <taxon>Magnusiomyces</taxon>
    </lineage>
</organism>
<protein>
    <submittedName>
        <fullName evidence="4">Uncharacterized protein</fullName>
    </submittedName>
</protein>
<feature type="region of interest" description="Disordered" evidence="2">
    <location>
        <begin position="280"/>
        <end position="329"/>
    </location>
</feature>
<evidence type="ECO:0000313" key="5">
    <source>
        <dbReference type="Proteomes" id="UP000398389"/>
    </source>
</evidence>
<reference evidence="4 5" key="1">
    <citation type="submission" date="2019-09" db="EMBL/GenBank/DDBJ databases">
        <authorList>
            <person name="Brejova B."/>
        </authorList>
    </citation>
    <scope>NUCLEOTIDE SEQUENCE [LARGE SCALE GENOMIC DNA]</scope>
</reference>
<keyword evidence="3" id="KW-0732">Signal</keyword>
<accession>A0A5E8BZP6</accession>
<gene>
    <name evidence="4" type="ORF">SAPINGB_P005454</name>
</gene>
<evidence type="ECO:0000313" key="4">
    <source>
        <dbReference type="EMBL" id="VVT56967.1"/>
    </source>
</evidence>
<feature type="coiled-coil region" evidence="1">
    <location>
        <begin position="162"/>
        <end position="193"/>
    </location>
</feature>
<feature type="compositionally biased region" description="Acidic residues" evidence="2">
    <location>
        <begin position="19"/>
        <end position="29"/>
    </location>
</feature>
<dbReference type="AlphaFoldDB" id="A0A5E8BZP6"/>
<feature type="signal peptide" evidence="3">
    <location>
        <begin position="1"/>
        <end position="19"/>
    </location>
</feature>
<evidence type="ECO:0000256" key="2">
    <source>
        <dbReference type="SAM" id="MobiDB-lite"/>
    </source>
</evidence>
<keyword evidence="1" id="KW-0175">Coiled coil</keyword>
<evidence type="ECO:0000256" key="3">
    <source>
        <dbReference type="SAM" id="SignalP"/>
    </source>
</evidence>
<dbReference type="EMBL" id="CABVLU010000004">
    <property type="protein sequence ID" value="VVT56967.1"/>
    <property type="molecule type" value="Genomic_DNA"/>
</dbReference>
<keyword evidence="5" id="KW-1185">Reference proteome</keyword>
<sequence length="365" mass="42806">MFSWISSLLFLGLDHNIQQEEEEEEDEPLPDQVLPDQSLDLQQLESQEPGGPEEEEDDDEQPQQSIEVFSSGTGIHNNTMVTTLDEQFRSNHEQVTCFSFPKNSMIKPSYKIRLEWERKRQNFRHRNLKNKNYFPSLEKMRQKRREREIEKKLLLKAKLKARQQEDQEWDRLREESEKEQEEVEQEMKAMLIDHYEGYDESNKNNYENFYLNVFGKTTELLNQENDDNNRVTEARETCEESFYKDCQKLVGSDNNWKKEKKEKKEERGFIIDQEFNGSVSFKDNKSHKMESFNSDNGITSGRQHYEENSDNNSNDEDDDDIDSDDSSDDFSAVISASLLGHTGPNPFVAQHGGSELVTLLEQPTT</sequence>
<feature type="compositionally biased region" description="Polar residues" evidence="2">
    <location>
        <begin position="291"/>
        <end position="302"/>
    </location>
</feature>
<evidence type="ECO:0000256" key="1">
    <source>
        <dbReference type="SAM" id="Coils"/>
    </source>
</evidence>
<dbReference type="GeneID" id="43584268"/>
<dbReference type="Proteomes" id="UP000398389">
    <property type="component" value="Unassembled WGS sequence"/>
</dbReference>
<dbReference type="RefSeq" id="XP_031856059.1">
    <property type="nucleotide sequence ID" value="XM_032000168.1"/>
</dbReference>
<feature type="compositionally biased region" description="Low complexity" evidence="2">
    <location>
        <begin position="30"/>
        <end position="50"/>
    </location>
</feature>
<feature type="chain" id="PRO_5022861307" evidence="3">
    <location>
        <begin position="20"/>
        <end position="365"/>
    </location>
</feature>
<name>A0A5E8BZP6_9ASCO</name>
<feature type="region of interest" description="Disordered" evidence="2">
    <location>
        <begin position="16"/>
        <end position="64"/>
    </location>
</feature>
<feature type="compositionally biased region" description="Acidic residues" evidence="2">
    <location>
        <begin position="313"/>
        <end position="328"/>
    </location>
</feature>